<keyword evidence="2" id="KW-0808">Transferase</keyword>
<reference evidence="2 3" key="1">
    <citation type="submission" date="2017-03" db="EMBL/GenBank/DDBJ databases">
        <title>Genome sequence of Methanobrevibacter wosei.</title>
        <authorList>
            <person name="Poehlein A."/>
            <person name="Seedorf H."/>
            <person name="Daniel R."/>
        </authorList>
    </citation>
    <scope>NUCLEOTIDE SEQUENCE [LARGE SCALE GENOMIC DNA]</scope>
    <source>
        <strain evidence="2 3">DSM 11979</strain>
    </source>
</reference>
<organism evidence="2 3">
    <name type="scientific">Methanobrevibacter woesei</name>
    <dbReference type="NCBI Taxonomy" id="190976"/>
    <lineage>
        <taxon>Archaea</taxon>
        <taxon>Methanobacteriati</taxon>
        <taxon>Methanobacteriota</taxon>
        <taxon>Methanomada group</taxon>
        <taxon>Methanobacteria</taxon>
        <taxon>Methanobacteriales</taxon>
        <taxon>Methanobacteriaceae</taxon>
        <taxon>Methanobrevibacter</taxon>
    </lineage>
</organism>
<evidence type="ECO:0000313" key="2">
    <source>
        <dbReference type="EMBL" id="PWB87079.1"/>
    </source>
</evidence>
<dbReference type="Proteomes" id="UP000245577">
    <property type="component" value="Unassembled WGS sequence"/>
</dbReference>
<dbReference type="PANTHER" id="PTHR34203">
    <property type="entry name" value="METHYLTRANSFERASE, FKBM FAMILY PROTEIN"/>
    <property type="match status" value="1"/>
</dbReference>
<dbReference type="InterPro" id="IPR029063">
    <property type="entry name" value="SAM-dependent_MTases_sf"/>
</dbReference>
<dbReference type="NCBIfam" id="TIGR01444">
    <property type="entry name" value="fkbM_fam"/>
    <property type="match status" value="1"/>
</dbReference>
<name>A0A2U1S9F1_9EURY</name>
<dbReference type="SUPFAM" id="SSF53335">
    <property type="entry name" value="S-adenosyl-L-methionine-dependent methyltransferases"/>
    <property type="match status" value="1"/>
</dbReference>
<feature type="domain" description="Methyltransferase FkbM" evidence="1">
    <location>
        <begin position="122"/>
        <end position="273"/>
    </location>
</feature>
<accession>A0A2U1S9F1</accession>
<dbReference type="RefSeq" id="WP_116669020.1">
    <property type="nucleotide sequence ID" value="NZ_MZGU01000002.1"/>
</dbReference>
<dbReference type="AlphaFoldDB" id="A0A2U1S9F1"/>
<evidence type="ECO:0000313" key="3">
    <source>
        <dbReference type="Proteomes" id="UP000245577"/>
    </source>
</evidence>
<comment type="caution">
    <text evidence="2">The sequence shown here is derived from an EMBL/GenBank/DDBJ whole genome shotgun (WGS) entry which is preliminary data.</text>
</comment>
<dbReference type="EMBL" id="MZGU01000002">
    <property type="protein sequence ID" value="PWB87079.1"/>
    <property type="molecule type" value="Genomic_DNA"/>
</dbReference>
<gene>
    <name evidence="2" type="ORF">MBBWO_01960</name>
</gene>
<evidence type="ECO:0000259" key="1">
    <source>
        <dbReference type="Pfam" id="PF05050"/>
    </source>
</evidence>
<keyword evidence="3" id="KW-1185">Reference proteome</keyword>
<dbReference type="Gene3D" id="3.40.50.150">
    <property type="entry name" value="Vaccinia Virus protein VP39"/>
    <property type="match status" value="1"/>
</dbReference>
<dbReference type="Pfam" id="PF05050">
    <property type="entry name" value="Methyltransf_21"/>
    <property type="match status" value="1"/>
</dbReference>
<dbReference type="GO" id="GO:0032259">
    <property type="term" value="P:methylation"/>
    <property type="evidence" value="ECO:0007669"/>
    <property type="project" value="UniProtKB-KW"/>
</dbReference>
<keyword evidence="2" id="KW-0489">Methyltransferase</keyword>
<sequence length="294" mass="33800">MGEIYSFFDYFKFLDNPVECLLFKAGFKKEITVKSKDFAQLITIKNPSSLNRLMNAFACGVNDYDGLINFIYEIESAKEIINWEDIKIYNQFNLPIGSFYERFHEGYWDSFGIDFNGRVVIDVGSNAGDSSLFFASNGAEVFAFEPVIELHELALKNASLNDNLKDKVHFFNCAVSNKRGKINIDLMDSISVYTSSVNQKHFYDVDVITIADILRKYNVKPDILKMDCEGCEFGIIEGSDLSMFNDIIFEHHSKMVKKEYNSLVKKLENEGFKIKKYGSFSFDFDDMGFIHAYK</sequence>
<dbReference type="PANTHER" id="PTHR34203:SF15">
    <property type="entry name" value="SLL1173 PROTEIN"/>
    <property type="match status" value="1"/>
</dbReference>
<protein>
    <submittedName>
        <fullName evidence="2">Methyltransferase domain protein</fullName>
    </submittedName>
</protein>
<dbReference type="InterPro" id="IPR052514">
    <property type="entry name" value="SAM-dependent_MTase"/>
</dbReference>
<dbReference type="OrthoDB" id="275825at2157"/>
<proteinExistence type="predicted"/>
<dbReference type="InterPro" id="IPR006342">
    <property type="entry name" value="FkbM_mtfrase"/>
</dbReference>
<dbReference type="GO" id="GO:0008168">
    <property type="term" value="F:methyltransferase activity"/>
    <property type="evidence" value="ECO:0007669"/>
    <property type="project" value="UniProtKB-KW"/>
</dbReference>